<feature type="transmembrane region" description="Helical" evidence="7">
    <location>
        <begin position="51"/>
        <end position="68"/>
    </location>
</feature>
<feature type="transmembrane region" description="Helical" evidence="7">
    <location>
        <begin position="300"/>
        <end position="318"/>
    </location>
</feature>
<evidence type="ECO:0000313" key="9">
    <source>
        <dbReference type="WBParaSite" id="TCONS_00010029.p1"/>
    </source>
</evidence>
<feature type="transmembrane region" description="Helical" evidence="7">
    <location>
        <begin position="658"/>
        <end position="682"/>
    </location>
</feature>
<dbReference type="AlphaFoldDB" id="A0AAF5DDQ4"/>
<keyword evidence="4 7" id="KW-1133">Transmembrane helix</keyword>
<feature type="transmembrane region" description="Helical" evidence="7">
    <location>
        <begin position="562"/>
        <end position="580"/>
    </location>
</feature>
<dbReference type="PANTHER" id="PTHR21716:SF4">
    <property type="entry name" value="TRANSMEMBRANE PROTEIN 245"/>
    <property type="match status" value="1"/>
</dbReference>
<feature type="transmembrane region" description="Helical" evidence="7">
    <location>
        <begin position="730"/>
        <end position="755"/>
    </location>
</feature>
<keyword evidence="3 7" id="KW-0812">Transmembrane</keyword>
<keyword evidence="8" id="KW-1185">Reference proteome</keyword>
<dbReference type="InterPro" id="IPR002549">
    <property type="entry name" value="AI-2E-like"/>
</dbReference>
<evidence type="ECO:0000256" key="1">
    <source>
        <dbReference type="ARBA" id="ARBA00004141"/>
    </source>
</evidence>
<evidence type="ECO:0000256" key="4">
    <source>
        <dbReference type="ARBA" id="ARBA00022989"/>
    </source>
</evidence>
<organism evidence="8 9">
    <name type="scientific">Strongyloides stercoralis</name>
    <name type="common">Threadworm</name>
    <dbReference type="NCBI Taxonomy" id="6248"/>
    <lineage>
        <taxon>Eukaryota</taxon>
        <taxon>Metazoa</taxon>
        <taxon>Ecdysozoa</taxon>
        <taxon>Nematoda</taxon>
        <taxon>Chromadorea</taxon>
        <taxon>Rhabditida</taxon>
        <taxon>Tylenchina</taxon>
        <taxon>Panagrolaimomorpha</taxon>
        <taxon>Strongyloidoidea</taxon>
        <taxon>Strongyloididae</taxon>
        <taxon>Strongyloides</taxon>
    </lineage>
</organism>
<evidence type="ECO:0000256" key="5">
    <source>
        <dbReference type="ARBA" id="ARBA00023136"/>
    </source>
</evidence>
<feature type="region of interest" description="Disordered" evidence="6">
    <location>
        <begin position="243"/>
        <end position="271"/>
    </location>
</feature>
<evidence type="ECO:0000256" key="6">
    <source>
        <dbReference type="SAM" id="MobiDB-lite"/>
    </source>
</evidence>
<sequence length="764" mass="87093">VMEKELLKDIFYGGKVETTALKFAFYNTLLFILTGLCVITILGVYKVIESFIIPMILALMFGVVLFPLKRYINRSITEWLMKLDRIDKPLVLGFLTIPFDFIDSFSYFVYDLFASKNRNFIIGGYVVLKILTYERTFLTILWWIENVYIFVEWLIDFFSTKNTFIFMMMYGVVYASWIYLYDEGHLNKKFARTLSLPLWMTFISCFSQCFSLLRVVVFVVIIAVLGLISLGLLSQDVEEVPEEGEEGNINKENSYERIKDDTNEEGDDKLSSVGEAFSSDYYITTIFGLCILEWIAKRDYILVVIIAAILFAILKEIVKKLGIKESLQSLLESFWSIIEVKAKRLITIICPGSLRKFVKLMFTSDKMFLKGFANSTQLISSIGAIMFFIVGGFCIILFVIFQIHSETVHLVKLGSNVITSQPNLLQNVFNYTGIDIDNHLDDVYISGRNFLASNVRSLADPKDTVKGDELEEKVKEFLDNLYKKYEENLVEDQLKNGTGKSLSDQLMSLTVSTNFKNEITNIVKENVDTIISVGKSAWAIVLLNISLLVNLFGSILIFGVDVVNFILSLIIFLTLLYYLLSESHDKYVPIKIISDVTETFYPTKNNQKKSFDISVAFESAISDVFTLSMKKAIFYALYTYFINTLFDLKIIIIPTIVAAIFAAVPIIPPYFLSIIGVIEIFFIRSESTFAGILYITLSIFPSLFIENEFYKEVKGSHPYMTVLSVIGGHYWLGVIGIILGPVILCSLITLFNIYLSFSKNDKMD</sequence>
<feature type="transmembrane region" description="Helical" evidence="7">
    <location>
        <begin position="632"/>
        <end position="652"/>
    </location>
</feature>
<dbReference type="PANTHER" id="PTHR21716">
    <property type="entry name" value="TRANSMEMBRANE PROTEIN"/>
    <property type="match status" value="1"/>
</dbReference>
<evidence type="ECO:0000256" key="2">
    <source>
        <dbReference type="ARBA" id="ARBA00009773"/>
    </source>
</evidence>
<protein>
    <submittedName>
        <fullName evidence="9">Transmembrane protein 245</fullName>
    </submittedName>
</protein>
<feature type="transmembrane region" description="Helical" evidence="7">
    <location>
        <begin position="378"/>
        <end position="401"/>
    </location>
</feature>
<evidence type="ECO:0000256" key="3">
    <source>
        <dbReference type="ARBA" id="ARBA00022692"/>
    </source>
</evidence>
<accession>A0AAF5DDQ4</accession>
<comment type="subcellular location">
    <subcellularLocation>
        <location evidence="1">Membrane</location>
        <topology evidence="1">Multi-pass membrane protein</topology>
    </subcellularLocation>
</comment>
<feature type="transmembrane region" description="Helical" evidence="7">
    <location>
        <begin position="23"/>
        <end position="45"/>
    </location>
</feature>
<name>A0AAF5DDQ4_STRER</name>
<dbReference type="WBParaSite" id="TCONS_00010029.p1">
    <property type="protein sequence ID" value="TCONS_00010029.p1"/>
    <property type="gene ID" value="XLOC_007724"/>
</dbReference>
<feature type="transmembrane region" description="Helical" evidence="7">
    <location>
        <begin position="689"/>
        <end position="710"/>
    </location>
</feature>
<dbReference type="Proteomes" id="UP000035681">
    <property type="component" value="Unplaced"/>
</dbReference>
<comment type="similarity">
    <text evidence="2">Belongs to the autoinducer-2 exporter (AI-2E) (TC 2.A.86) family.</text>
</comment>
<reference evidence="9" key="1">
    <citation type="submission" date="2024-02" db="UniProtKB">
        <authorList>
            <consortium name="WormBaseParasite"/>
        </authorList>
    </citation>
    <scope>IDENTIFICATION</scope>
</reference>
<feature type="transmembrane region" description="Helical" evidence="7">
    <location>
        <begin position="537"/>
        <end position="556"/>
    </location>
</feature>
<feature type="transmembrane region" description="Helical" evidence="7">
    <location>
        <begin position="201"/>
        <end position="228"/>
    </location>
</feature>
<dbReference type="GO" id="GO:0016020">
    <property type="term" value="C:membrane"/>
    <property type="evidence" value="ECO:0007669"/>
    <property type="project" value="UniProtKB-SubCell"/>
</dbReference>
<keyword evidence="5 7" id="KW-0472">Membrane</keyword>
<proteinExistence type="inferred from homology"/>
<feature type="transmembrane region" description="Helical" evidence="7">
    <location>
        <begin position="130"/>
        <end position="151"/>
    </location>
</feature>
<evidence type="ECO:0000313" key="8">
    <source>
        <dbReference type="Proteomes" id="UP000035681"/>
    </source>
</evidence>
<evidence type="ECO:0000256" key="7">
    <source>
        <dbReference type="SAM" id="Phobius"/>
    </source>
</evidence>
<feature type="transmembrane region" description="Helical" evidence="7">
    <location>
        <begin position="163"/>
        <end position="181"/>
    </location>
</feature>